<dbReference type="OrthoDB" id="5429780at2759"/>
<name>K1XRM9_MARBU</name>
<gene>
    <name evidence="1" type="ORF">MBM_06460</name>
</gene>
<dbReference type="EMBL" id="JH921442">
    <property type="protein sequence ID" value="EKD15244.1"/>
    <property type="molecule type" value="Genomic_DNA"/>
</dbReference>
<keyword evidence="2" id="KW-1185">Reference proteome</keyword>
<protein>
    <submittedName>
        <fullName evidence="1">Uncharacterized protein</fullName>
    </submittedName>
</protein>
<dbReference type="AlphaFoldDB" id="K1XRM9"/>
<accession>K1XRM9</accession>
<evidence type="ECO:0000313" key="2">
    <source>
        <dbReference type="Proteomes" id="UP000006753"/>
    </source>
</evidence>
<dbReference type="KEGG" id="mbe:MBM_06460"/>
<dbReference type="eggNOG" id="ENOG502SZTK">
    <property type="taxonomic scope" value="Eukaryota"/>
</dbReference>
<evidence type="ECO:0000313" key="1">
    <source>
        <dbReference type="EMBL" id="EKD15244.1"/>
    </source>
</evidence>
<organism evidence="1 2">
    <name type="scientific">Marssonina brunnea f. sp. multigermtubi (strain MB_m1)</name>
    <name type="common">Marssonina leaf spot fungus</name>
    <dbReference type="NCBI Taxonomy" id="1072389"/>
    <lineage>
        <taxon>Eukaryota</taxon>
        <taxon>Fungi</taxon>
        <taxon>Dikarya</taxon>
        <taxon>Ascomycota</taxon>
        <taxon>Pezizomycotina</taxon>
        <taxon>Leotiomycetes</taxon>
        <taxon>Helotiales</taxon>
        <taxon>Drepanopezizaceae</taxon>
        <taxon>Drepanopeziza</taxon>
    </lineage>
</organism>
<dbReference type="Proteomes" id="UP000006753">
    <property type="component" value="Unassembled WGS sequence"/>
</dbReference>
<reference evidence="1 2" key="1">
    <citation type="journal article" date="2012" name="BMC Genomics">
        <title>Sequencing the genome of Marssonina brunnea reveals fungus-poplar co-evolution.</title>
        <authorList>
            <person name="Zhu S."/>
            <person name="Cao Y.-Z."/>
            <person name="Jiang C."/>
            <person name="Tan B.-Y."/>
            <person name="Wang Z."/>
            <person name="Feng S."/>
            <person name="Zhang L."/>
            <person name="Su X.-H."/>
            <person name="Brejova B."/>
            <person name="Vinar T."/>
            <person name="Xu M."/>
            <person name="Wang M.-X."/>
            <person name="Zhang S.-G."/>
            <person name="Huang M.-R."/>
            <person name="Wu R."/>
            <person name="Zhou Y."/>
        </authorList>
    </citation>
    <scope>NUCLEOTIDE SEQUENCE [LARGE SCALE GENOMIC DNA]</scope>
    <source>
        <strain evidence="1 2">MB_m1</strain>
    </source>
</reference>
<sequence length="215" mass="24374">MSLSRLPLPLLDGHIMLYKGRSAAEIPRDSSLLDSEGMVNMTALASSSQCDFNQVETAWYFSREEETGQVYRSFAAVRVLGAQPWILKIQVPQTFLDSTQRAELWYGRDWKEFVWRSRKGEIPSDPMPAKFDEYAKPGIAKIVEGHVCIKAPTVVSRTKKGDVQFEMEEGHCLVIQTSSGERKATQFVIIDRRVARDLGRLIRGKIHIDVYPPNS</sequence>
<proteinExistence type="predicted"/>
<dbReference type="STRING" id="1072389.K1XRM9"/>
<dbReference type="InParanoid" id="K1XRM9"/>
<dbReference type="HOGENOM" id="CLU_1283484_0_0_1"/>